<organism evidence="12 13">
    <name type="scientific">Dreissena polymorpha</name>
    <name type="common">Zebra mussel</name>
    <name type="synonym">Mytilus polymorpha</name>
    <dbReference type="NCBI Taxonomy" id="45954"/>
    <lineage>
        <taxon>Eukaryota</taxon>
        <taxon>Metazoa</taxon>
        <taxon>Spiralia</taxon>
        <taxon>Lophotrochozoa</taxon>
        <taxon>Mollusca</taxon>
        <taxon>Bivalvia</taxon>
        <taxon>Autobranchia</taxon>
        <taxon>Heteroconchia</taxon>
        <taxon>Euheterodonta</taxon>
        <taxon>Imparidentia</taxon>
        <taxon>Neoheterodontei</taxon>
        <taxon>Myida</taxon>
        <taxon>Dreissenoidea</taxon>
        <taxon>Dreissenidae</taxon>
        <taxon>Dreissena</taxon>
    </lineage>
</organism>
<dbReference type="Gene3D" id="1.20.1070.10">
    <property type="entry name" value="Rhodopsin 7-helix transmembrane proteins"/>
    <property type="match status" value="1"/>
</dbReference>
<comment type="similarity">
    <text evidence="9">Belongs to the G-protein coupled receptor 1 family.</text>
</comment>
<keyword evidence="2" id="KW-1003">Cell membrane</keyword>
<dbReference type="PRINTS" id="PR00237">
    <property type="entry name" value="GPCRRHODOPSN"/>
</dbReference>
<feature type="transmembrane region" description="Helical" evidence="10">
    <location>
        <begin position="64"/>
        <end position="86"/>
    </location>
</feature>
<feature type="domain" description="G-protein coupled receptors family 1 profile" evidence="11">
    <location>
        <begin position="1"/>
        <end position="328"/>
    </location>
</feature>
<evidence type="ECO:0000256" key="4">
    <source>
        <dbReference type="ARBA" id="ARBA00022989"/>
    </source>
</evidence>
<evidence type="ECO:0000259" key="11">
    <source>
        <dbReference type="PROSITE" id="PS50262"/>
    </source>
</evidence>
<keyword evidence="8 9" id="KW-0807">Transducer</keyword>
<dbReference type="InterPro" id="IPR017452">
    <property type="entry name" value="GPCR_Rhodpsn_7TM"/>
</dbReference>
<accession>A0A9D4N6L0</accession>
<dbReference type="GO" id="GO:0007187">
    <property type="term" value="P:G protein-coupled receptor signaling pathway, coupled to cyclic nucleotide second messenger"/>
    <property type="evidence" value="ECO:0007669"/>
    <property type="project" value="TreeGrafter"/>
</dbReference>
<dbReference type="GO" id="GO:0016907">
    <property type="term" value="F:G protein-coupled acetylcholine receptor activity"/>
    <property type="evidence" value="ECO:0007669"/>
    <property type="project" value="InterPro"/>
</dbReference>
<dbReference type="PANTHER" id="PTHR24247:SF265">
    <property type="entry name" value="MUSCARINIC ACETYLCHOLINE RECEPTOR DM1"/>
    <property type="match status" value="1"/>
</dbReference>
<evidence type="ECO:0000256" key="1">
    <source>
        <dbReference type="ARBA" id="ARBA00004651"/>
    </source>
</evidence>
<dbReference type="InterPro" id="IPR000995">
    <property type="entry name" value="Musac_Ach_rcpt"/>
</dbReference>
<dbReference type="PROSITE" id="PS00237">
    <property type="entry name" value="G_PROTEIN_RECEP_F1_1"/>
    <property type="match status" value="1"/>
</dbReference>
<reference evidence="12" key="2">
    <citation type="submission" date="2020-11" db="EMBL/GenBank/DDBJ databases">
        <authorList>
            <person name="McCartney M.A."/>
            <person name="Auch B."/>
            <person name="Kono T."/>
            <person name="Mallez S."/>
            <person name="Becker A."/>
            <person name="Gohl D.M."/>
            <person name="Silverstein K.A.T."/>
            <person name="Koren S."/>
            <person name="Bechman K.B."/>
            <person name="Herman A."/>
            <person name="Abrahante J.E."/>
            <person name="Garbe J."/>
        </authorList>
    </citation>
    <scope>NUCLEOTIDE SEQUENCE</scope>
    <source>
        <strain evidence="12">Duluth1</strain>
        <tissue evidence="12">Whole animal</tissue>
    </source>
</reference>
<evidence type="ECO:0000313" key="12">
    <source>
        <dbReference type="EMBL" id="KAH3888818.1"/>
    </source>
</evidence>
<dbReference type="PANTHER" id="PTHR24247">
    <property type="entry name" value="5-HYDROXYTRYPTAMINE RECEPTOR"/>
    <property type="match status" value="1"/>
</dbReference>
<dbReference type="EMBL" id="JAIWYP010000001">
    <property type="protein sequence ID" value="KAH3888818.1"/>
    <property type="molecule type" value="Genomic_DNA"/>
</dbReference>
<evidence type="ECO:0000313" key="13">
    <source>
        <dbReference type="Proteomes" id="UP000828390"/>
    </source>
</evidence>
<dbReference type="Pfam" id="PF00001">
    <property type="entry name" value="7tm_1"/>
    <property type="match status" value="1"/>
</dbReference>
<keyword evidence="13" id="KW-1185">Reference proteome</keyword>
<evidence type="ECO:0000256" key="7">
    <source>
        <dbReference type="ARBA" id="ARBA00023170"/>
    </source>
</evidence>
<dbReference type="PROSITE" id="PS50262">
    <property type="entry name" value="G_PROTEIN_RECEP_F1_2"/>
    <property type="match status" value="1"/>
</dbReference>
<keyword evidence="5 9" id="KW-0297">G-protein coupled receptor</keyword>
<keyword evidence="7 9" id="KW-0675">Receptor</keyword>
<keyword evidence="6 10" id="KW-0472">Membrane</keyword>
<feature type="transmembrane region" description="Helical" evidence="10">
    <location>
        <begin position="272"/>
        <end position="290"/>
    </location>
</feature>
<dbReference type="GO" id="GO:0004993">
    <property type="term" value="F:G protein-coupled serotonin receptor activity"/>
    <property type="evidence" value="ECO:0007669"/>
    <property type="project" value="TreeGrafter"/>
</dbReference>
<evidence type="ECO:0000256" key="10">
    <source>
        <dbReference type="SAM" id="Phobius"/>
    </source>
</evidence>
<dbReference type="GO" id="GO:0005886">
    <property type="term" value="C:plasma membrane"/>
    <property type="evidence" value="ECO:0007669"/>
    <property type="project" value="UniProtKB-SubCell"/>
</dbReference>
<proteinExistence type="inferred from homology"/>
<gene>
    <name evidence="12" type="ORF">DPMN_012857</name>
</gene>
<dbReference type="GO" id="GO:0007197">
    <property type="term" value="P:adenylate cyclase-inhibiting G protein-coupled acetylcholine receptor signaling pathway"/>
    <property type="evidence" value="ECO:0007669"/>
    <property type="project" value="TreeGrafter"/>
</dbReference>
<dbReference type="AlphaFoldDB" id="A0A9D4N6L0"/>
<comment type="caution">
    <text evidence="12">The sequence shown here is derived from an EMBL/GenBank/DDBJ whole genome shotgun (WGS) entry which is preliminary data.</text>
</comment>
<evidence type="ECO:0000256" key="8">
    <source>
        <dbReference type="ARBA" id="ARBA00023224"/>
    </source>
</evidence>
<keyword evidence="3 9" id="KW-0812">Transmembrane</keyword>
<evidence type="ECO:0000256" key="9">
    <source>
        <dbReference type="RuleBase" id="RU000688"/>
    </source>
</evidence>
<dbReference type="GO" id="GO:0045202">
    <property type="term" value="C:synapse"/>
    <property type="evidence" value="ECO:0007669"/>
    <property type="project" value="TreeGrafter"/>
</dbReference>
<dbReference type="Proteomes" id="UP000828390">
    <property type="component" value="Unassembled WGS sequence"/>
</dbReference>
<dbReference type="PRINTS" id="PR00243">
    <property type="entry name" value="MUSCARINICR"/>
</dbReference>
<protein>
    <recommendedName>
        <fullName evidence="11">G-protein coupled receptors family 1 profile domain-containing protein</fullName>
    </recommendedName>
</protein>
<feature type="transmembrane region" description="Helical" evidence="10">
    <location>
        <begin position="106"/>
        <end position="129"/>
    </location>
</feature>
<evidence type="ECO:0000256" key="2">
    <source>
        <dbReference type="ARBA" id="ARBA00022475"/>
    </source>
</evidence>
<dbReference type="SUPFAM" id="SSF81321">
    <property type="entry name" value="Family A G protein-coupled receptor-like"/>
    <property type="match status" value="1"/>
</dbReference>
<evidence type="ECO:0000256" key="3">
    <source>
        <dbReference type="ARBA" id="ARBA00022692"/>
    </source>
</evidence>
<dbReference type="InterPro" id="IPR000276">
    <property type="entry name" value="GPCR_Rhodpsn"/>
</dbReference>
<evidence type="ECO:0000256" key="6">
    <source>
        <dbReference type="ARBA" id="ARBA00023136"/>
    </source>
</evidence>
<comment type="subcellular location">
    <subcellularLocation>
        <location evidence="1">Cell membrane</location>
        <topology evidence="1">Multi-pass membrane protein</topology>
    </subcellularLocation>
</comment>
<feature type="transmembrane region" description="Helical" evidence="10">
    <location>
        <begin position="6"/>
        <end position="26"/>
    </location>
</feature>
<reference evidence="12" key="1">
    <citation type="journal article" date="2019" name="bioRxiv">
        <title>The Genome of the Zebra Mussel, Dreissena polymorpha: A Resource for Invasive Species Research.</title>
        <authorList>
            <person name="McCartney M.A."/>
            <person name="Auch B."/>
            <person name="Kono T."/>
            <person name="Mallez S."/>
            <person name="Zhang Y."/>
            <person name="Obille A."/>
            <person name="Becker A."/>
            <person name="Abrahante J.E."/>
            <person name="Garbe J."/>
            <person name="Badalamenti J.P."/>
            <person name="Herman A."/>
            <person name="Mangelson H."/>
            <person name="Liachko I."/>
            <person name="Sullivan S."/>
            <person name="Sone E.D."/>
            <person name="Koren S."/>
            <person name="Silverstein K.A.T."/>
            <person name="Beckman K.B."/>
            <person name="Gohl D.M."/>
        </authorList>
    </citation>
    <scope>NUCLEOTIDE SEQUENCE</scope>
    <source>
        <strain evidence="12">Duluth1</strain>
        <tissue evidence="12">Whole animal</tissue>
    </source>
</reference>
<evidence type="ECO:0000256" key="5">
    <source>
        <dbReference type="ARBA" id="ARBA00023040"/>
    </source>
</evidence>
<name>A0A9D4N6L0_DREPO</name>
<dbReference type="GO" id="GO:0030425">
    <property type="term" value="C:dendrite"/>
    <property type="evidence" value="ECO:0007669"/>
    <property type="project" value="TreeGrafter"/>
</dbReference>
<sequence>MPMYSVFMFIGYWPFGTVVCDIWLCLDYTLTNASSAHLLAICWDRYLAVSRPMEYRTRRSPKKIFIMISIAWIVPVLLWSPWIISWPYIEGQRTVPETDCYAQFQFTYPILTICTSLIAFYIPVTLMVVSHMCIYRITSIQNKHLATLQSNENQCCNERIKDNGSLTYNGEPFIRSYIFKKCLIWACFFRFGDVACDNPTTRETQGRFAEIATVHQEMMSSNSSQVDGTSDTAITVTIKQSQSNKTNKHERIIVLNKDRNHSRRERTQNRKLAKILSAILITYLITWTPYQVLVLLQPFCPTCVNANTWYIGKLCKAQNDVLLLPCSI</sequence>
<keyword evidence="4 10" id="KW-1133">Transmembrane helix</keyword>